<dbReference type="OrthoDB" id="5652118at2"/>
<proteinExistence type="predicted"/>
<keyword evidence="2" id="KW-1185">Reference proteome</keyword>
<comment type="caution">
    <text evidence="1">The sequence shown here is derived from an EMBL/GenBank/DDBJ whole genome shotgun (WGS) entry which is preliminary data.</text>
</comment>
<protein>
    <recommendedName>
        <fullName evidence="3">DUF4189 domain-containing protein</fullName>
    </recommendedName>
</protein>
<dbReference type="EMBL" id="RZGR01000007">
    <property type="protein sequence ID" value="RUQ89505.1"/>
    <property type="molecule type" value="Genomic_DNA"/>
</dbReference>
<evidence type="ECO:0000313" key="1">
    <source>
        <dbReference type="EMBL" id="RUQ89505.1"/>
    </source>
</evidence>
<evidence type="ECO:0008006" key="3">
    <source>
        <dbReference type="Google" id="ProtNLM"/>
    </source>
</evidence>
<evidence type="ECO:0000313" key="2">
    <source>
        <dbReference type="Proteomes" id="UP000288012"/>
    </source>
</evidence>
<sequence length="146" mass="16368">MHNQLLSLVITLIAVPAWGATILVPEAEGNLWQCSAFDREDKQWVAKAPYEQMALNKAFEACKKHSREPRTCKTAKEYCEANIKGLNSRPMWQCTAVDRMAKAWLGDFFPRGIDAAMGAKTFCIQHSAVPDTCYVNLVTCKNTNVK</sequence>
<reference evidence="1 2" key="1">
    <citation type="submission" date="2018-12" db="EMBL/GenBank/DDBJ databases">
        <title>Legionella sp,whole genome shotgun sequence.</title>
        <authorList>
            <person name="Wu H."/>
        </authorList>
    </citation>
    <scope>NUCLEOTIDE SEQUENCE [LARGE SCALE GENOMIC DNA]</scope>
    <source>
        <strain evidence="2">km714</strain>
    </source>
</reference>
<organism evidence="1 2">
    <name type="scientific">Legionella septentrionalis</name>
    <dbReference type="NCBI Taxonomy" id="2498109"/>
    <lineage>
        <taxon>Bacteria</taxon>
        <taxon>Pseudomonadati</taxon>
        <taxon>Pseudomonadota</taxon>
        <taxon>Gammaproteobacteria</taxon>
        <taxon>Legionellales</taxon>
        <taxon>Legionellaceae</taxon>
        <taxon>Legionella</taxon>
    </lineage>
</organism>
<dbReference type="Proteomes" id="UP000288012">
    <property type="component" value="Unassembled WGS sequence"/>
</dbReference>
<dbReference type="AlphaFoldDB" id="A0A3S0VB68"/>
<name>A0A3S0VB68_9GAMM</name>
<gene>
    <name evidence="1" type="ORF">EKM59_03655</name>
</gene>
<accession>A0A3S0VB68</accession>
<dbReference type="RefSeq" id="WP_127032748.1">
    <property type="nucleotide sequence ID" value="NZ_RZGR01000007.1"/>
</dbReference>